<dbReference type="RefSeq" id="WP_179561647.1">
    <property type="nucleotide sequence ID" value="NZ_BAABBJ010000003.1"/>
</dbReference>
<dbReference type="EMBL" id="BKAL01000004">
    <property type="protein sequence ID" value="GEP68687.1"/>
    <property type="molecule type" value="Genomic_DNA"/>
</dbReference>
<reference evidence="6 7" key="1">
    <citation type="submission" date="2019-07" db="EMBL/GenBank/DDBJ databases">
        <title>Whole genome shotgun sequence of Cellulomonas soli NBRC 109434.</title>
        <authorList>
            <person name="Hosoyama A."/>
            <person name="Uohara A."/>
            <person name="Ohji S."/>
            <person name="Ichikawa N."/>
        </authorList>
    </citation>
    <scope>NUCLEOTIDE SEQUENCE [LARGE SCALE GENOMIC DNA]</scope>
    <source>
        <strain evidence="6 7">NBRC 109434</strain>
    </source>
</reference>
<keyword evidence="7" id="KW-1185">Reference proteome</keyword>
<dbReference type="InterPro" id="IPR001647">
    <property type="entry name" value="HTH_TetR"/>
</dbReference>
<feature type="domain" description="HTH tetR-type" evidence="5">
    <location>
        <begin position="10"/>
        <end position="70"/>
    </location>
</feature>
<dbReference type="InterPro" id="IPR050109">
    <property type="entry name" value="HTH-type_TetR-like_transc_reg"/>
</dbReference>
<protein>
    <recommendedName>
        <fullName evidence="5">HTH tetR-type domain-containing protein</fullName>
    </recommendedName>
</protein>
<dbReference type="PANTHER" id="PTHR30055:SF234">
    <property type="entry name" value="HTH-TYPE TRANSCRIPTIONAL REGULATOR BETI"/>
    <property type="match status" value="1"/>
</dbReference>
<comment type="caution">
    <text evidence="6">The sequence shown here is derived from an EMBL/GenBank/DDBJ whole genome shotgun (WGS) entry which is preliminary data.</text>
</comment>
<dbReference type="Proteomes" id="UP000321798">
    <property type="component" value="Unassembled WGS sequence"/>
</dbReference>
<sequence length="197" mass="21578">MPKVTEEYRDARRQEIADAALRVFRRRGFQAASMAEIIAESGMSAGAIYGHFRSREEIVHDVAGRVIGARIADVEQLATLEPMPAPRTVVRTMIAGLEREVGDLGAIVQLWGEAITDPAIRELAAGIYRRMSTVMAGYLATWHEQVQGRTPEQAATLARAQVPLFVAAIQSYTLTGALVDDFDREAYLTAIEAHLPG</sequence>
<keyword evidence="2 4" id="KW-0238">DNA-binding</keyword>
<evidence type="ECO:0000256" key="3">
    <source>
        <dbReference type="ARBA" id="ARBA00023163"/>
    </source>
</evidence>
<organism evidence="6 7">
    <name type="scientific">Cellulomonas soli</name>
    <dbReference type="NCBI Taxonomy" id="931535"/>
    <lineage>
        <taxon>Bacteria</taxon>
        <taxon>Bacillati</taxon>
        <taxon>Actinomycetota</taxon>
        <taxon>Actinomycetes</taxon>
        <taxon>Micrococcales</taxon>
        <taxon>Cellulomonadaceae</taxon>
        <taxon>Cellulomonas</taxon>
    </lineage>
</organism>
<dbReference type="InterPro" id="IPR036271">
    <property type="entry name" value="Tet_transcr_reg_TetR-rel_C_sf"/>
</dbReference>
<dbReference type="Gene3D" id="1.10.357.10">
    <property type="entry name" value="Tetracycline Repressor, domain 2"/>
    <property type="match status" value="1"/>
</dbReference>
<evidence type="ECO:0000256" key="4">
    <source>
        <dbReference type="PROSITE-ProRule" id="PRU00335"/>
    </source>
</evidence>
<evidence type="ECO:0000256" key="2">
    <source>
        <dbReference type="ARBA" id="ARBA00023125"/>
    </source>
</evidence>
<evidence type="ECO:0000313" key="6">
    <source>
        <dbReference type="EMBL" id="GEP68687.1"/>
    </source>
</evidence>
<keyword evidence="1" id="KW-0805">Transcription regulation</keyword>
<dbReference type="SUPFAM" id="SSF48498">
    <property type="entry name" value="Tetracyclin repressor-like, C-terminal domain"/>
    <property type="match status" value="1"/>
</dbReference>
<dbReference type="InterPro" id="IPR009057">
    <property type="entry name" value="Homeodomain-like_sf"/>
</dbReference>
<evidence type="ECO:0000256" key="1">
    <source>
        <dbReference type="ARBA" id="ARBA00023015"/>
    </source>
</evidence>
<gene>
    <name evidence="6" type="ORF">CSO01_14020</name>
</gene>
<evidence type="ECO:0000259" key="5">
    <source>
        <dbReference type="PROSITE" id="PS50977"/>
    </source>
</evidence>
<accession>A0A512PBV4</accession>
<dbReference type="AlphaFoldDB" id="A0A512PBV4"/>
<dbReference type="GO" id="GO:0003700">
    <property type="term" value="F:DNA-binding transcription factor activity"/>
    <property type="evidence" value="ECO:0007669"/>
    <property type="project" value="TreeGrafter"/>
</dbReference>
<dbReference type="PRINTS" id="PR00455">
    <property type="entry name" value="HTHTETR"/>
</dbReference>
<name>A0A512PBV4_9CELL</name>
<dbReference type="Pfam" id="PF00440">
    <property type="entry name" value="TetR_N"/>
    <property type="match status" value="1"/>
</dbReference>
<dbReference type="PROSITE" id="PS50977">
    <property type="entry name" value="HTH_TETR_2"/>
    <property type="match status" value="1"/>
</dbReference>
<keyword evidence="3" id="KW-0804">Transcription</keyword>
<proteinExistence type="predicted"/>
<dbReference type="GO" id="GO:0000976">
    <property type="term" value="F:transcription cis-regulatory region binding"/>
    <property type="evidence" value="ECO:0007669"/>
    <property type="project" value="TreeGrafter"/>
</dbReference>
<feature type="DNA-binding region" description="H-T-H motif" evidence="4">
    <location>
        <begin position="33"/>
        <end position="52"/>
    </location>
</feature>
<dbReference type="PANTHER" id="PTHR30055">
    <property type="entry name" value="HTH-TYPE TRANSCRIPTIONAL REGULATOR RUTR"/>
    <property type="match status" value="1"/>
</dbReference>
<evidence type="ECO:0000313" key="7">
    <source>
        <dbReference type="Proteomes" id="UP000321798"/>
    </source>
</evidence>
<dbReference type="SUPFAM" id="SSF46689">
    <property type="entry name" value="Homeodomain-like"/>
    <property type="match status" value="1"/>
</dbReference>